<keyword evidence="4 8" id="KW-0249">Electron transport</keyword>
<dbReference type="PANTHER" id="PTHR36923:SF3">
    <property type="entry name" value="FERREDOXIN"/>
    <property type="match status" value="1"/>
</dbReference>
<dbReference type="RefSeq" id="WP_064732190.1">
    <property type="nucleotide sequence ID" value="NZ_BMRX01000017.1"/>
</dbReference>
<dbReference type="GO" id="GO:0051538">
    <property type="term" value="F:3 iron, 4 sulfur cluster binding"/>
    <property type="evidence" value="ECO:0007669"/>
    <property type="project" value="UniProtKB-KW"/>
</dbReference>
<gene>
    <name evidence="10" type="ORF">Spa2297_32610</name>
    <name evidence="11" type="ORF">VSS30_20140</name>
</gene>
<evidence type="ECO:0000256" key="3">
    <source>
        <dbReference type="ARBA" id="ARBA00022723"/>
    </source>
</evidence>
<evidence type="ECO:0000313" key="11">
    <source>
        <dbReference type="EMBL" id="MFB8751113.1"/>
    </source>
</evidence>
<geneLocation type="plasmid" evidence="12">
    <name>pspa1</name>
</geneLocation>
<feature type="domain" description="4Fe-4S ferredoxin-type" evidence="9">
    <location>
        <begin position="1"/>
        <end position="29"/>
    </location>
</feature>
<comment type="cofactor">
    <cofactor evidence="1">
        <name>[3Fe-4S] cluster</name>
        <dbReference type="ChEBI" id="CHEBI:21137"/>
    </cofactor>
</comment>
<evidence type="ECO:0000313" key="13">
    <source>
        <dbReference type="Proteomes" id="UP001585018"/>
    </source>
</evidence>
<protein>
    <recommendedName>
        <fullName evidence="8">Ferredoxin</fullName>
    </recommendedName>
</protein>
<evidence type="ECO:0000259" key="9">
    <source>
        <dbReference type="PROSITE" id="PS51379"/>
    </source>
</evidence>
<dbReference type="Pfam" id="PF13370">
    <property type="entry name" value="Fer4_13"/>
    <property type="match status" value="1"/>
</dbReference>
<keyword evidence="13" id="KW-1185">Reference proteome</keyword>
<dbReference type="PROSITE" id="PS51379">
    <property type="entry name" value="4FE4S_FER_2"/>
    <property type="match status" value="1"/>
</dbReference>
<dbReference type="GO" id="GO:0005506">
    <property type="term" value="F:iron ion binding"/>
    <property type="evidence" value="ECO:0007669"/>
    <property type="project" value="UniProtKB-UniRule"/>
</dbReference>
<dbReference type="PANTHER" id="PTHR36923">
    <property type="entry name" value="FERREDOXIN"/>
    <property type="match status" value="1"/>
</dbReference>
<dbReference type="AlphaFoldDB" id="A0A191VAG2"/>
<keyword evidence="10" id="KW-0614">Plasmid</keyword>
<reference evidence="11 13" key="2">
    <citation type="submission" date="2024-01" db="EMBL/GenBank/DDBJ databases">
        <title>Genome mining of biosynthetic gene clusters to explore secondary metabolites of Streptomyces sp.</title>
        <authorList>
            <person name="Baig A."/>
            <person name="Ajitkumar Shintre N."/>
            <person name="Kumar H."/>
            <person name="Anbarasu A."/>
            <person name="Ramaiah S."/>
        </authorList>
    </citation>
    <scope>NUCLEOTIDE SEQUENCE [LARGE SCALE GENOMIC DNA]</scope>
    <source>
        <strain evidence="11 13">A03</strain>
    </source>
</reference>
<reference evidence="10 12" key="1">
    <citation type="submission" date="2016-05" db="EMBL/GenBank/DDBJ databases">
        <title>Non-Contiguous Finished Genome Sequence of Streptomyces parvulus 2297 Integrated Site-Specifically with Actinophage R4.</title>
        <authorList>
            <person name="Nishizawa T."/>
            <person name="Miura T."/>
            <person name="Harada C."/>
            <person name="Guo Y."/>
            <person name="Narisawa K."/>
            <person name="Ohta H."/>
            <person name="Takahashi H."/>
            <person name="Shirai M."/>
        </authorList>
    </citation>
    <scope>NUCLEOTIDE SEQUENCE [LARGE SCALE GENOMIC DNA]</scope>
    <source>
        <strain evidence="10 12">2297</strain>
        <plasmid evidence="10">pSPA1</plasmid>
        <plasmid evidence="12">pspa1</plasmid>
    </source>
</reference>
<dbReference type="PRINTS" id="PR00352">
    <property type="entry name" value="3FE4SFRDOXIN"/>
</dbReference>
<evidence type="ECO:0000313" key="12">
    <source>
        <dbReference type="Proteomes" id="UP000078468"/>
    </source>
</evidence>
<dbReference type="GeneID" id="91309659"/>
<name>A0A191VAG2_9ACTN</name>
<dbReference type="Proteomes" id="UP001585018">
    <property type="component" value="Unassembled WGS sequence"/>
</dbReference>
<keyword evidence="6 8" id="KW-0411">Iron-sulfur</keyword>
<comment type="function">
    <text evidence="8">Ferredoxins are iron-sulfur proteins that transfer electrons in a wide variety of metabolic reactions.</text>
</comment>
<keyword evidence="7" id="KW-0003">3Fe-4S</keyword>
<geneLocation type="plasmid" evidence="10">
    <name>pSPA1</name>
</geneLocation>
<dbReference type="KEGG" id="spav:Spa2297_32610"/>
<dbReference type="InterPro" id="IPR001080">
    <property type="entry name" value="3Fe4S_ferredoxin"/>
</dbReference>
<dbReference type="EMBL" id="CP015867">
    <property type="protein sequence ID" value="ANJ11863.1"/>
    <property type="molecule type" value="Genomic_DNA"/>
</dbReference>
<dbReference type="Gene3D" id="3.30.70.20">
    <property type="match status" value="1"/>
</dbReference>
<dbReference type="GO" id="GO:0009055">
    <property type="term" value="F:electron transfer activity"/>
    <property type="evidence" value="ECO:0007669"/>
    <property type="project" value="UniProtKB-UniRule"/>
</dbReference>
<evidence type="ECO:0000256" key="2">
    <source>
        <dbReference type="ARBA" id="ARBA00022448"/>
    </source>
</evidence>
<dbReference type="Proteomes" id="UP000078468">
    <property type="component" value="Plasmid pspa1"/>
</dbReference>
<evidence type="ECO:0000256" key="8">
    <source>
        <dbReference type="RuleBase" id="RU368020"/>
    </source>
</evidence>
<sequence>MKIVADRDRCVGAGQCARIAPELFDQGQDDGLVVVLNAEPDESLLAEADEAVDLCPAGALSADA</sequence>
<organism evidence="10 12">
    <name type="scientific">Streptomyces parvulus</name>
    <dbReference type="NCBI Taxonomy" id="146923"/>
    <lineage>
        <taxon>Bacteria</taxon>
        <taxon>Bacillati</taxon>
        <taxon>Actinomycetota</taxon>
        <taxon>Actinomycetes</taxon>
        <taxon>Kitasatosporales</taxon>
        <taxon>Streptomycetaceae</taxon>
        <taxon>Streptomyces</taxon>
    </lineage>
</organism>
<proteinExistence type="predicted"/>
<evidence type="ECO:0000313" key="10">
    <source>
        <dbReference type="EMBL" id="ANJ11863.1"/>
    </source>
</evidence>
<dbReference type="InterPro" id="IPR017896">
    <property type="entry name" value="4Fe4S_Fe-S-bd"/>
</dbReference>
<dbReference type="SUPFAM" id="SSF54862">
    <property type="entry name" value="4Fe-4S ferredoxins"/>
    <property type="match status" value="1"/>
</dbReference>
<keyword evidence="3 8" id="KW-0479">Metal-binding</keyword>
<evidence type="ECO:0000256" key="7">
    <source>
        <dbReference type="ARBA" id="ARBA00023291"/>
    </source>
</evidence>
<evidence type="ECO:0000256" key="6">
    <source>
        <dbReference type="ARBA" id="ARBA00023014"/>
    </source>
</evidence>
<dbReference type="EMBL" id="JAYMRR010000010">
    <property type="protein sequence ID" value="MFB8751113.1"/>
    <property type="molecule type" value="Genomic_DNA"/>
</dbReference>
<keyword evidence="2 8" id="KW-0813">Transport</keyword>
<evidence type="ECO:0000256" key="4">
    <source>
        <dbReference type="ARBA" id="ARBA00022982"/>
    </source>
</evidence>
<accession>A0A191VAG2</accession>
<dbReference type="InterPro" id="IPR051269">
    <property type="entry name" value="Fe-S_cluster_ET"/>
</dbReference>
<evidence type="ECO:0000256" key="1">
    <source>
        <dbReference type="ARBA" id="ARBA00001927"/>
    </source>
</evidence>
<keyword evidence="5 8" id="KW-0408">Iron</keyword>
<evidence type="ECO:0000256" key="5">
    <source>
        <dbReference type="ARBA" id="ARBA00023004"/>
    </source>
</evidence>